<organism evidence="2">
    <name type="scientific">bioreactor metagenome</name>
    <dbReference type="NCBI Taxonomy" id="1076179"/>
    <lineage>
        <taxon>unclassified sequences</taxon>
        <taxon>metagenomes</taxon>
        <taxon>ecological metagenomes</taxon>
    </lineage>
</organism>
<protein>
    <recommendedName>
        <fullName evidence="3">PcfJ-like protein</fullName>
    </recommendedName>
</protein>
<keyword evidence="1" id="KW-0175">Coiled coil</keyword>
<feature type="coiled-coil region" evidence="1">
    <location>
        <begin position="372"/>
        <end position="399"/>
    </location>
</feature>
<dbReference type="AlphaFoldDB" id="A0A644X5C1"/>
<evidence type="ECO:0000313" key="2">
    <source>
        <dbReference type="EMBL" id="MPM11362.1"/>
    </source>
</evidence>
<accession>A0A644X5C1</accession>
<comment type="caution">
    <text evidence="2">The sequence shown here is derived from an EMBL/GenBank/DDBJ whole genome shotgun (WGS) entry which is preliminary data.</text>
</comment>
<dbReference type="EMBL" id="VSSQ01001821">
    <property type="protein sequence ID" value="MPM11362.1"/>
    <property type="molecule type" value="Genomic_DNA"/>
</dbReference>
<reference evidence="2" key="1">
    <citation type="submission" date="2019-08" db="EMBL/GenBank/DDBJ databases">
        <authorList>
            <person name="Kucharzyk K."/>
            <person name="Murdoch R.W."/>
            <person name="Higgins S."/>
            <person name="Loffler F."/>
        </authorList>
    </citation>
    <scope>NUCLEOTIDE SEQUENCE</scope>
</reference>
<dbReference type="InterPro" id="IPR036342">
    <property type="entry name" value="MAM_sf"/>
</dbReference>
<dbReference type="Pfam" id="PF14284">
    <property type="entry name" value="PcfJ"/>
    <property type="match status" value="1"/>
</dbReference>
<proteinExistence type="predicted"/>
<sequence>MENEIKEYLKHFGKEIITKEIEEYAVEEALKHSRYIFTERRGRKQYGYCTYCKNEFETDGLKHKKSSICPHCRSEVQVRASGRGRKYMFDESYFVYFEKSKIDKDVIIAKGIAADKSYKGDYKESTIRYYIKALYIFEINNPVMLINQYWGNDIENFRKAGSIYPVTINSINCMYLTNLNSLDKAVENTPYNYSMYREYTGVSGIIKYLGFYSKYPKIEDLTKLGFKELVIAKLWGSQTYSSVNWKGDTVFKMLKVNRAGLKELRGLEGRKSTLFIKLYQLNSKEKNKLSLEELKKLERQVERDYTSFKYILRYTSLYKANKYINKQEKAYVNKFYRGLLGVITDWKDYIEDCKKLKMDITKESVLFPSDLYKAHQNTIKQVKYQADKLLDEKMQKREEAINKKYYFEDKDYIIRAVKNTKEIIDEGATLHHCVGGYADRHAEGETNILVIREKKNTDKPYYTIEIKNNKIIQVRGLRNCAPGKKLNRFLDKFKALKIEKSKNKIVA</sequence>
<evidence type="ECO:0008006" key="3">
    <source>
        <dbReference type="Google" id="ProtNLM"/>
    </source>
</evidence>
<evidence type="ECO:0000256" key="1">
    <source>
        <dbReference type="SAM" id="Coils"/>
    </source>
</evidence>
<gene>
    <name evidence="2" type="ORF">SDC9_57705</name>
</gene>
<dbReference type="SUPFAM" id="SSF101344">
    <property type="entry name" value="Superantigen MAM"/>
    <property type="match status" value="1"/>
</dbReference>
<dbReference type="InterPro" id="IPR025586">
    <property type="entry name" value="PcfJ"/>
</dbReference>
<name>A0A644X5C1_9ZZZZ</name>